<dbReference type="Pfam" id="PF13424">
    <property type="entry name" value="TPR_12"/>
    <property type="match status" value="1"/>
</dbReference>
<dbReference type="PANTHER" id="PTHR46630:SF1">
    <property type="entry name" value="TETRATRICOPEPTIDE REPEAT PROTEIN 29"/>
    <property type="match status" value="1"/>
</dbReference>
<dbReference type="InterPro" id="IPR019734">
    <property type="entry name" value="TPR_rpt"/>
</dbReference>
<dbReference type="SUPFAM" id="SSF48452">
    <property type="entry name" value="TPR-like"/>
    <property type="match status" value="2"/>
</dbReference>
<name>A0ABQ1G362_9BACL</name>
<dbReference type="EMBL" id="BMEX01000002">
    <property type="protein sequence ID" value="GGA35421.1"/>
    <property type="molecule type" value="Genomic_DNA"/>
</dbReference>
<accession>A0ABQ1G362</accession>
<proteinExistence type="inferred from homology"/>
<evidence type="ECO:0000256" key="2">
    <source>
        <dbReference type="ARBA" id="ARBA00022490"/>
    </source>
</evidence>
<comment type="similarity">
    <text evidence="5">Belongs to the Rap family.</text>
</comment>
<comment type="caution">
    <text evidence="7">The sequence shown here is derived from an EMBL/GenBank/DDBJ whole genome shotgun (WGS) entry which is preliminary data.</text>
</comment>
<dbReference type="InterPro" id="IPR011990">
    <property type="entry name" value="TPR-like_helical_dom_sf"/>
</dbReference>
<dbReference type="PANTHER" id="PTHR46630">
    <property type="entry name" value="TETRATRICOPEPTIDE REPEAT PROTEIN 29"/>
    <property type="match status" value="1"/>
</dbReference>
<evidence type="ECO:0000313" key="8">
    <source>
        <dbReference type="Proteomes" id="UP000617979"/>
    </source>
</evidence>
<feature type="repeat" description="TPR" evidence="6">
    <location>
        <begin position="267"/>
        <end position="300"/>
    </location>
</feature>
<evidence type="ECO:0008006" key="9">
    <source>
        <dbReference type="Google" id="ProtNLM"/>
    </source>
</evidence>
<gene>
    <name evidence="7" type="ORF">GCM10007416_05310</name>
</gene>
<organism evidence="7 8">
    <name type="scientific">Kroppenstedtia guangzhouensis</name>
    <dbReference type="NCBI Taxonomy" id="1274356"/>
    <lineage>
        <taxon>Bacteria</taxon>
        <taxon>Bacillati</taxon>
        <taxon>Bacillota</taxon>
        <taxon>Bacilli</taxon>
        <taxon>Bacillales</taxon>
        <taxon>Thermoactinomycetaceae</taxon>
        <taxon>Kroppenstedtia</taxon>
    </lineage>
</organism>
<evidence type="ECO:0000313" key="7">
    <source>
        <dbReference type="EMBL" id="GGA35421.1"/>
    </source>
</evidence>
<dbReference type="InterPro" id="IPR051476">
    <property type="entry name" value="Bac_ResReg_Asp_Phosphatase"/>
</dbReference>
<evidence type="ECO:0000256" key="6">
    <source>
        <dbReference type="PROSITE-ProRule" id="PRU00339"/>
    </source>
</evidence>
<reference evidence="8" key="1">
    <citation type="journal article" date="2019" name="Int. J. Syst. Evol. Microbiol.">
        <title>The Global Catalogue of Microorganisms (GCM) 10K type strain sequencing project: providing services to taxonomists for standard genome sequencing and annotation.</title>
        <authorList>
            <consortium name="The Broad Institute Genomics Platform"/>
            <consortium name="The Broad Institute Genome Sequencing Center for Infectious Disease"/>
            <person name="Wu L."/>
            <person name="Ma J."/>
        </authorList>
    </citation>
    <scope>NUCLEOTIDE SEQUENCE [LARGE SCALE GENOMIC DNA]</scope>
    <source>
        <strain evidence="8">CGMCC 1.12404</strain>
    </source>
</reference>
<evidence type="ECO:0000256" key="4">
    <source>
        <dbReference type="ARBA" id="ARBA00022803"/>
    </source>
</evidence>
<keyword evidence="4 6" id="KW-0802">TPR repeat</keyword>
<keyword evidence="3" id="KW-0677">Repeat</keyword>
<evidence type="ECO:0000256" key="1">
    <source>
        <dbReference type="ARBA" id="ARBA00004496"/>
    </source>
</evidence>
<dbReference type="Proteomes" id="UP000617979">
    <property type="component" value="Unassembled WGS sequence"/>
</dbReference>
<keyword evidence="2" id="KW-0963">Cytoplasm</keyword>
<keyword evidence="8" id="KW-1185">Reference proteome</keyword>
<comment type="subcellular location">
    <subcellularLocation>
        <location evidence="1">Cytoplasm</location>
    </subcellularLocation>
</comment>
<dbReference type="PROSITE" id="PS50005">
    <property type="entry name" value="TPR"/>
    <property type="match status" value="2"/>
</dbReference>
<sequence>MLGKLGLDSTQLAALISDKQAEEMEIELKLDAIETMLASGNLEKAFKEIKKAEKKEDYSKAVIAYLKGRYYIKNNDWKKAERNFNDSIRLQREVHHSEKPKKNLSASSFNELSIISYFENDLDQAIKYTDNGLEVFDENGERKHDKYILMSNKAIYLEKAGRIEESFNLVEDLWSYRSEINSIEVILSLYELRSILLRRKKQFDDAIHFAKEGIKIARLNNQYNRLFDLWSALGSAYLHSNELKCAKICFQTALTLEGKFKYRNVFIQTYTDLGILYVQEENWSEATKALNKAISLGRELNDARRLSLALIVLGDLFAKQDKKPEAISYYKEAIGIVQKHQLKKREHAALIRLAQCLQNTDQEAFATCAAHIVQLELELQDQKEEYYDEV</sequence>
<dbReference type="Gene3D" id="1.25.40.10">
    <property type="entry name" value="Tetratricopeptide repeat domain"/>
    <property type="match status" value="3"/>
</dbReference>
<feature type="repeat" description="TPR" evidence="6">
    <location>
        <begin position="307"/>
        <end position="340"/>
    </location>
</feature>
<evidence type="ECO:0000256" key="5">
    <source>
        <dbReference type="ARBA" id="ARBA00038253"/>
    </source>
</evidence>
<dbReference type="SMART" id="SM00028">
    <property type="entry name" value="TPR"/>
    <property type="match status" value="6"/>
</dbReference>
<evidence type="ECO:0000256" key="3">
    <source>
        <dbReference type="ARBA" id="ARBA00022737"/>
    </source>
</evidence>
<protein>
    <recommendedName>
        <fullName evidence="9">Tetratricopeptide repeat-containing protein</fullName>
    </recommendedName>
</protein>